<dbReference type="Proteomes" id="UP000635335">
    <property type="component" value="Unassembled WGS sequence"/>
</dbReference>
<dbReference type="EMBL" id="JADUMB010000001">
    <property type="protein sequence ID" value="MBH1918888.1"/>
    <property type="molecule type" value="Genomic_DNA"/>
</dbReference>
<evidence type="ECO:0000313" key="2">
    <source>
        <dbReference type="Proteomes" id="UP000635335"/>
    </source>
</evidence>
<protein>
    <submittedName>
        <fullName evidence="1">Uncharacterized protein</fullName>
    </submittedName>
</protein>
<organism evidence="1 2">
    <name type="scientific">Serratia surfactantfaciens</name>
    <dbReference type="NCBI Taxonomy" id="2741499"/>
    <lineage>
        <taxon>Bacteria</taxon>
        <taxon>Pseudomonadati</taxon>
        <taxon>Pseudomonadota</taxon>
        <taxon>Gammaproteobacteria</taxon>
        <taxon>Enterobacterales</taxon>
        <taxon>Yersiniaceae</taxon>
        <taxon>Serratia</taxon>
    </lineage>
</organism>
<keyword evidence="2" id="KW-1185">Reference proteome</keyword>
<proteinExistence type="predicted"/>
<reference evidence="1 2" key="1">
    <citation type="submission" date="2020-11" db="EMBL/GenBank/DDBJ databases">
        <title>Enhanced detection system for hospital associated transmission using whole genome sequencing surveillance.</title>
        <authorList>
            <person name="Harrison L.H."/>
            <person name="Van Tyne D."/>
            <person name="Marsh J.W."/>
            <person name="Griffith M.P."/>
            <person name="Snyder D.J."/>
            <person name="Cooper V.S."/>
            <person name="Mustapha M."/>
        </authorList>
    </citation>
    <scope>NUCLEOTIDE SEQUENCE [LARGE SCALE GENOMIC DNA]</scope>
    <source>
        <strain evidence="1 2">SER00227</strain>
    </source>
</reference>
<sequence length="90" mass="9886">MTAWEIMEDDDEMKIIESGSLEKGHGWHSYIKVCGDIDDVKNAKIIVAAPELLEALQELVHADCHGVRNSSAQVKALNKAMLAIDKALGR</sequence>
<comment type="caution">
    <text evidence="1">The sequence shown here is derived from an EMBL/GenBank/DDBJ whole genome shotgun (WGS) entry which is preliminary data.</text>
</comment>
<gene>
    <name evidence="1" type="ORF">I5U16_01780</name>
</gene>
<accession>A0ABS0LWS3</accession>
<name>A0ABS0LWS3_9GAMM</name>
<evidence type="ECO:0000313" key="1">
    <source>
        <dbReference type="EMBL" id="MBH1918888.1"/>
    </source>
</evidence>